<comment type="caution">
    <text evidence="10">The sequence shown here is derived from an EMBL/GenBank/DDBJ whole genome shotgun (WGS) entry which is preliminary data.</text>
</comment>
<protein>
    <submittedName>
        <fullName evidence="10">MFS transporter</fullName>
    </submittedName>
</protein>
<dbReference type="PANTHER" id="PTHR43271:SF2">
    <property type="entry name" value="BLL2771 PROTEIN"/>
    <property type="match status" value="1"/>
</dbReference>
<keyword evidence="4" id="KW-1003">Cell membrane</keyword>
<accession>A0A7V6DR39</accession>
<evidence type="ECO:0000259" key="9">
    <source>
        <dbReference type="PROSITE" id="PS50850"/>
    </source>
</evidence>
<feature type="transmembrane region" description="Helical" evidence="8">
    <location>
        <begin position="134"/>
        <end position="155"/>
    </location>
</feature>
<dbReference type="InterPro" id="IPR011701">
    <property type="entry name" value="MFS"/>
</dbReference>
<evidence type="ECO:0000256" key="2">
    <source>
        <dbReference type="ARBA" id="ARBA00008335"/>
    </source>
</evidence>
<comment type="subcellular location">
    <subcellularLocation>
        <location evidence="1">Cell membrane</location>
        <topology evidence="1">Multi-pass membrane protein</topology>
    </subcellularLocation>
</comment>
<keyword evidence="3" id="KW-0813">Transport</keyword>
<dbReference type="Pfam" id="PF07690">
    <property type="entry name" value="MFS_1"/>
    <property type="match status" value="1"/>
</dbReference>
<feature type="transmembrane region" description="Helical" evidence="8">
    <location>
        <begin position="331"/>
        <end position="352"/>
    </location>
</feature>
<feature type="transmembrane region" description="Helical" evidence="8">
    <location>
        <begin position="7"/>
        <end position="26"/>
    </location>
</feature>
<evidence type="ECO:0000256" key="4">
    <source>
        <dbReference type="ARBA" id="ARBA00022475"/>
    </source>
</evidence>
<dbReference type="PANTHER" id="PTHR43271">
    <property type="entry name" value="BLL2771 PROTEIN"/>
    <property type="match status" value="1"/>
</dbReference>
<dbReference type="SUPFAM" id="SSF103473">
    <property type="entry name" value="MFS general substrate transporter"/>
    <property type="match status" value="1"/>
</dbReference>
<keyword evidence="5 8" id="KW-0812">Transmembrane</keyword>
<organism evidence="10">
    <name type="scientific">Desulfobacca acetoxidans</name>
    <dbReference type="NCBI Taxonomy" id="60893"/>
    <lineage>
        <taxon>Bacteria</taxon>
        <taxon>Pseudomonadati</taxon>
        <taxon>Thermodesulfobacteriota</taxon>
        <taxon>Desulfobaccia</taxon>
        <taxon>Desulfobaccales</taxon>
        <taxon>Desulfobaccaceae</taxon>
        <taxon>Desulfobacca</taxon>
    </lineage>
</organism>
<feature type="transmembrane region" description="Helical" evidence="8">
    <location>
        <begin position="212"/>
        <end position="233"/>
    </location>
</feature>
<feature type="transmembrane region" description="Helical" evidence="8">
    <location>
        <begin position="161"/>
        <end position="183"/>
    </location>
</feature>
<keyword evidence="6 8" id="KW-1133">Transmembrane helix</keyword>
<feature type="transmembrane region" description="Helical" evidence="8">
    <location>
        <begin position="75"/>
        <end position="98"/>
    </location>
</feature>
<feature type="transmembrane region" description="Helical" evidence="8">
    <location>
        <begin position="297"/>
        <end position="319"/>
    </location>
</feature>
<gene>
    <name evidence="10" type="ORF">ENV52_14005</name>
</gene>
<feature type="transmembrane region" description="Helical" evidence="8">
    <location>
        <begin position="104"/>
        <end position="122"/>
    </location>
</feature>
<comment type="similarity">
    <text evidence="2">Belongs to the major facilitator superfamily.</text>
</comment>
<feature type="transmembrane region" description="Helical" evidence="8">
    <location>
        <begin position="38"/>
        <end position="63"/>
    </location>
</feature>
<feature type="transmembrane region" description="Helical" evidence="8">
    <location>
        <begin position="272"/>
        <end position="291"/>
    </location>
</feature>
<dbReference type="InterPro" id="IPR020846">
    <property type="entry name" value="MFS_dom"/>
</dbReference>
<sequence>MNPNNFFRLQALVFTLVAAAITNLYITQPVLPIIEQEFRVGAATASLSVSMVILGIAISNLPFGYLSDRYPVHRLIGLGAGIVAMAGFVCAVTPNFTVLVGFRFLQGLFIPALTTCVAAYLSRNLPVERLNVAMGSYVSATVAGGLGGRLLGGWIHPPLHWRWAFITAGVFVLASAIAAVRWLPSGAPPRETAEDNIGFLAILRRRELRRTFLVAFTAFFVFSSSFNYLPFYLSGPPFHLPVQMITFLYLAYIVGIVIGPIAGGISNRLGNGATMIGGSLLFALALVITLIESVAVVAFALLLVCGGFFAIHASAAGSLNRRLTGGRGRANSLYVLFYYLGGACGITASGWAYTLARWHGVITLGLLVLIVPLVFGYQDLREDRRRTEVKDDRQNFPSGDRENKL</sequence>
<feature type="domain" description="Major facilitator superfamily (MFS) profile" evidence="9">
    <location>
        <begin position="8"/>
        <end position="384"/>
    </location>
</feature>
<dbReference type="AlphaFoldDB" id="A0A7V6DR39"/>
<keyword evidence="7 8" id="KW-0472">Membrane</keyword>
<dbReference type="GO" id="GO:0005886">
    <property type="term" value="C:plasma membrane"/>
    <property type="evidence" value="ECO:0007669"/>
    <property type="project" value="UniProtKB-SubCell"/>
</dbReference>
<feature type="transmembrane region" description="Helical" evidence="8">
    <location>
        <begin position="245"/>
        <end position="265"/>
    </location>
</feature>
<name>A0A7V6DR39_9BACT</name>
<dbReference type="CDD" id="cd17324">
    <property type="entry name" value="MFS_NepI_like"/>
    <property type="match status" value="1"/>
</dbReference>
<dbReference type="PROSITE" id="PS50850">
    <property type="entry name" value="MFS"/>
    <property type="match status" value="1"/>
</dbReference>
<dbReference type="GO" id="GO:0022857">
    <property type="term" value="F:transmembrane transporter activity"/>
    <property type="evidence" value="ECO:0007669"/>
    <property type="project" value="InterPro"/>
</dbReference>
<evidence type="ECO:0000256" key="1">
    <source>
        <dbReference type="ARBA" id="ARBA00004651"/>
    </source>
</evidence>
<dbReference type="Gene3D" id="1.20.1250.20">
    <property type="entry name" value="MFS general substrate transporter like domains"/>
    <property type="match status" value="1"/>
</dbReference>
<evidence type="ECO:0000256" key="5">
    <source>
        <dbReference type="ARBA" id="ARBA00022692"/>
    </source>
</evidence>
<evidence type="ECO:0000256" key="7">
    <source>
        <dbReference type="ARBA" id="ARBA00023136"/>
    </source>
</evidence>
<evidence type="ECO:0000256" key="6">
    <source>
        <dbReference type="ARBA" id="ARBA00022989"/>
    </source>
</evidence>
<evidence type="ECO:0000313" key="10">
    <source>
        <dbReference type="EMBL" id="HHS30801.1"/>
    </source>
</evidence>
<feature type="transmembrane region" description="Helical" evidence="8">
    <location>
        <begin position="358"/>
        <end position="377"/>
    </location>
</feature>
<dbReference type="InterPro" id="IPR036259">
    <property type="entry name" value="MFS_trans_sf"/>
</dbReference>
<evidence type="ECO:0000256" key="3">
    <source>
        <dbReference type="ARBA" id="ARBA00022448"/>
    </source>
</evidence>
<evidence type="ECO:0000256" key="8">
    <source>
        <dbReference type="SAM" id="Phobius"/>
    </source>
</evidence>
<proteinExistence type="inferred from homology"/>
<reference evidence="10" key="1">
    <citation type="journal article" date="2020" name="mSystems">
        <title>Genome- and Community-Level Interaction Insights into Carbon Utilization and Element Cycling Functions of Hydrothermarchaeota in Hydrothermal Sediment.</title>
        <authorList>
            <person name="Zhou Z."/>
            <person name="Liu Y."/>
            <person name="Xu W."/>
            <person name="Pan J."/>
            <person name="Luo Z.H."/>
            <person name="Li M."/>
        </authorList>
    </citation>
    <scope>NUCLEOTIDE SEQUENCE [LARGE SCALE GENOMIC DNA]</scope>
    <source>
        <strain evidence="10">SpSt-767</strain>
    </source>
</reference>
<dbReference type="EMBL" id="DTGR01000214">
    <property type="protein sequence ID" value="HHS30801.1"/>
    <property type="molecule type" value="Genomic_DNA"/>
</dbReference>